<protein>
    <submittedName>
        <fullName evidence="1">Uncharacterized protein</fullName>
    </submittedName>
</protein>
<reference evidence="1 2" key="1">
    <citation type="journal article" date="2018" name="Nat. Biotechnol.">
        <title>A standardized bacterial taxonomy based on genome phylogeny substantially revises the tree of life.</title>
        <authorList>
            <person name="Parks D.H."/>
            <person name="Chuvochina M."/>
            <person name="Waite D.W."/>
            <person name="Rinke C."/>
            <person name="Skarshewski A."/>
            <person name="Chaumeil P.A."/>
            <person name="Hugenholtz P."/>
        </authorList>
    </citation>
    <scope>NUCLEOTIDE SEQUENCE [LARGE SCALE GENOMIC DNA]</scope>
    <source>
        <strain evidence="1">UBA9015</strain>
    </source>
</reference>
<dbReference type="Proteomes" id="UP000262699">
    <property type="component" value="Unassembled WGS sequence"/>
</dbReference>
<organism evidence="1 2">
    <name type="scientific">Sphingomonas bacterium</name>
    <dbReference type="NCBI Taxonomy" id="1895847"/>
    <lineage>
        <taxon>Bacteria</taxon>
        <taxon>Pseudomonadati</taxon>
        <taxon>Pseudomonadota</taxon>
        <taxon>Alphaproteobacteria</taxon>
        <taxon>Sphingomonadales</taxon>
        <taxon>Sphingomonadaceae</taxon>
        <taxon>Sphingomonas</taxon>
    </lineage>
</organism>
<dbReference type="InterPro" id="IPR036526">
    <property type="entry name" value="C-N_Hydrolase_sf"/>
</dbReference>
<dbReference type="EMBL" id="DOYJ01000039">
    <property type="protein sequence ID" value="HCB74792.1"/>
    <property type="molecule type" value="Genomic_DNA"/>
</dbReference>
<gene>
    <name evidence="1" type="ORF">DEP91_01225</name>
</gene>
<comment type="caution">
    <text evidence="1">The sequence shown here is derived from an EMBL/GenBank/DDBJ whole genome shotgun (WGS) entry which is preliminary data.</text>
</comment>
<name>A0A3D0W816_9SPHN</name>
<dbReference type="SUPFAM" id="SSF56317">
    <property type="entry name" value="Carbon-nitrogen hydrolase"/>
    <property type="match status" value="1"/>
</dbReference>
<proteinExistence type="predicted"/>
<dbReference type="AlphaFoldDB" id="A0A3D0W816"/>
<dbReference type="Gene3D" id="3.60.110.10">
    <property type="entry name" value="Carbon-nitrogen hydrolase"/>
    <property type="match status" value="1"/>
</dbReference>
<evidence type="ECO:0000313" key="1">
    <source>
        <dbReference type="EMBL" id="HCB74792.1"/>
    </source>
</evidence>
<accession>A0A3D0W816</accession>
<evidence type="ECO:0000313" key="2">
    <source>
        <dbReference type="Proteomes" id="UP000262699"/>
    </source>
</evidence>
<sequence>MTSPNDWRKAQDPADLFLLLSSYVTSLSGATVAAAASLPTDVTDFFTLALHAEGGSAAVDEMCAVLQKHWPREDNWKAQRVRAALALSAMRAIDVAMLAIHPRSLIGTGGFSSLPEWLENSRERRTLDGVYAQAANQALIARGPFARAPRSPTEESTFVLTNQFAALKIVDMSVFRESGRELTVKLKVIDQGADLGVPPRRDRAGSEVISFVPLAEAGDDLLARISTDDATTYIDIEKGTGFDPVGRLVNAIGDCADSDIIVAPELTVTSSDVSAIAAALSAMQSARPRLVVAGSGLAAQDSESGLPYNQATIFNANGAALWYHRKIAAYAMRDNTSKDLNLPGAAGAPELMERIAWSNAITIADVDGLGRCLVLICQDLVMQVVRNLLDEFRPDWVLIPIMDSGTSLNRWPARHARDLAAFSESRFVIVSSLAMKHWLKTSYPGEQMGVAIGPAYVNNGDAGADVAARQIEVGPESPGRRHATVRWRSVFGWASYR</sequence>